<organism evidence="11 12">
    <name type="scientific">Bradyrhizobium canariense</name>
    <dbReference type="NCBI Taxonomy" id="255045"/>
    <lineage>
        <taxon>Bacteria</taxon>
        <taxon>Pseudomonadati</taxon>
        <taxon>Pseudomonadota</taxon>
        <taxon>Alphaproteobacteria</taxon>
        <taxon>Hyphomicrobiales</taxon>
        <taxon>Nitrobacteraceae</taxon>
        <taxon>Bradyrhizobium</taxon>
    </lineage>
</organism>
<evidence type="ECO:0000256" key="9">
    <source>
        <dbReference type="ARBA" id="ARBA00037998"/>
    </source>
</evidence>
<dbReference type="GO" id="GO:0005304">
    <property type="term" value="F:L-valine transmembrane transporter activity"/>
    <property type="evidence" value="ECO:0007669"/>
    <property type="project" value="TreeGrafter"/>
</dbReference>
<dbReference type="GO" id="GO:0015188">
    <property type="term" value="F:L-isoleucine transmembrane transporter activity"/>
    <property type="evidence" value="ECO:0007669"/>
    <property type="project" value="TreeGrafter"/>
</dbReference>
<evidence type="ECO:0000256" key="4">
    <source>
        <dbReference type="ARBA" id="ARBA00022519"/>
    </source>
</evidence>
<feature type="transmembrane region" description="Helical" evidence="10">
    <location>
        <begin position="96"/>
        <end position="119"/>
    </location>
</feature>
<dbReference type="PANTHER" id="PTHR11795">
    <property type="entry name" value="BRANCHED-CHAIN AMINO ACID TRANSPORT SYSTEM PERMEASE PROTEIN LIVH"/>
    <property type="match status" value="1"/>
</dbReference>
<comment type="subcellular location">
    <subcellularLocation>
        <location evidence="1">Cell membrane</location>
        <topology evidence="1">Multi-pass membrane protein</topology>
    </subcellularLocation>
</comment>
<keyword evidence="3" id="KW-1003">Cell membrane</keyword>
<evidence type="ECO:0000256" key="6">
    <source>
        <dbReference type="ARBA" id="ARBA00022970"/>
    </source>
</evidence>
<dbReference type="Proteomes" id="UP000243904">
    <property type="component" value="Chromosome I"/>
</dbReference>
<dbReference type="RefSeq" id="WP_100381078.1">
    <property type="nucleotide sequence ID" value="NZ_LT629750.1"/>
</dbReference>
<dbReference type="Pfam" id="PF02653">
    <property type="entry name" value="BPD_transp_2"/>
    <property type="match status" value="1"/>
</dbReference>
<keyword evidence="12" id="KW-1185">Reference proteome</keyword>
<dbReference type="GO" id="GO:0015808">
    <property type="term" value="P:L-alanine transport"/>
    <property type="evidence" value="ECO:0007669"/>
    <property type="project" value="TreeGrafter"/>
</dbReference>
<dbReference type="GO" id="GO:0042941">
    <property type="term" value="P:D-alanine transmembrane transport"/>
    <property type="evidence" value="ECO:0007669"/>
    <property type="project" value="TreeGrafter"/>
</dbReference>
<dbReference type="GO" id="GO:0015190">
    <property type="term" value="F:L-leucine transmembrane transporter activity"/>
    <property type="evidence" value="ECO:0007669"/>
    <property type="project" value="TreeGrafter"/>
</dbReference>
<feature type="transmembrane region" description="Helical" evidence="10">
    <location>
        <begin position="60"/>
        <end position="84"/>
    </location>
</feature>
<keyword evidence="7 10" id="KW-1133">Transmembrane helix</keyword>
<dbReference type="GO" id="GO:1903806">
    <property type="term" value="P:L-isoleucine import across plasma membrane"/>
    <property type="evidence" value="ECO:0007669"/>
    <property type="project" value="TreeGrafter"/>
</dbReference>
<sequence length="296" mass="31297">MLSQQLVNAAVLGSMYALIAVGFTLYFGVLNLINLAHGAIYMIGAFVALSAFRWGQKFELPLPVLLILVSIIAVVFSGLIGMIVEKIAVKPLRRAPPLVFLITSIAVYLVLEEMVLLFYPDGGNPQVFPDPFGQKTFAIGTTIVGYVQVFLVSVAVLSIATLHLIITRTELGRAIRAVTADATGALMMGIDVDGTISRTFFIGSGLAALGGIMEGMNFGAVMFNMGFIAAIKGFTAAVIGGLGNVYGALVGGYLLGLMEVFTSAYVPSGSAYKNIITFGVLILCLVFRPNGLLSRP</sequence>
<feature type="transmembrane region" description="Helical" evidence="10">
    <location>
        <begin position="275"/>
        <end position="293"/>
    </location>
</feature>
<evidence type="ECO:0000256" key="3">
    <source>
        <dbReference type="ARBA" id="ARBA00022475"/>
    </source>
</evidence>
<dbReference type="GO" id="GO:0005886">
    <property type="term" value="C:plasma membrane"/>
    <property type="evidence" value="ECO:0007669"/>
    <property type="project" value="UniProtKB-SubCell"/>
</dbReference>
<dbReference type="InterPro" id="IPR052157">
    <property type="entry name" value="BCAA_transport_permease"/>
</dbReference>
<evidence type="ECO:0000256" key="1">
    <source>
        <dbReference type="ARBA" id="ARBA00004651"/>
    </source>
</evidence>
<keyword evidence="8 10" id="KW-0472">Membrane</keyword>
<accession>A0A1H1SJ21</accession>
<dbReference type="AlphaFoldDB" id="A0A1H1SJ21"/>
<dbReference type="CDD" id="cd06582">
    <property type="entry name" value="TM_PBP1_LivH_like"/>
    <property type="match status" value="1"/>
</dbReference>
<evidence type="ECO:0000256" key="10">
    <source>
        <dbReference type="SAM" id="Phobius"/>
    </source>
</evidence>
<keyword evidence="6" id="KW-0029">Amino-acid transport</keyword>
<feature type="transmembrane region" description="Helical" evidence="10">
    <location>
        <begin position="139"/>
        <end position="166"/>
    </location>
</feature>
<evidence type="ECO:0000313" key="11">
    <source>
        <dbReference type="EMBL" id="SDS47808.1"/>
    </source>
</evidence>
<protein>
    <submittedName>
        <fullName evidence="11">Amino acid/amide ABC transporter membrane protein 1, HAAT family</fullName>
    </submittedName>
</protein>
<evidence type="ECO:0000256" key="5">
    <source>
        <dbReference type="ARBA" id="ARBA00022692"/>
    </source>
</evidence>
<dbReference type="EMBL" id="LT629750">
    <property type="protein sequence ID" value="SDS47808.1"/>
    <property type="molecule type" value="Genomic_DNA"/>
</dbReference>
<dbReference type="InterPro" id="IPR001851">
    <property type="entry name" value="ABC_transp_permease"/>
</dbReference>
<dbReference type="PANTHER" id="PTHR11795:SF371">
    <property type="entry name" value="HIGH-AFFINITY BRANCHED-CHAIN AMINO ACID TRANSPORT SYSTEM PERMEASE PROTEIN LIVH"/>
    <property type="match status" value="1"/>
</dbReference>
<keyword evidence="5 10" id="KW-0812">Transmembrane</keyword>
<gene>
    <name evidence="11" type="ORF">SAMN05444158_2181</name>
</gene>
<evidence type="ECO:0000256" key="8">
    <source>
        <dbReference type="ARBA" id="ARBA00023136"/>
    </source>
</evidence>
<comment type="similarity">
    <text evidence="9">Belongs to the binding-protein-dependent transport system permease family. LivHM subfamily.</text>
</comment>
<evidence type="ECO:0000256" key="7">
    <source>
        <dbReference type="ARBA" id="ARBA00022989"/>
    </source>
</evidence>
<reference evidence="12" key="1">
    <citation type="submission" date="2016-10" db="EMBL/GenBank/DDBJ databases">
        <authorList>
            <person name="Varghese N."/>
            <person name="Submissions S."/>
        </authorList>
    </citation>
    <scope>NUCLEOTIDE SEQUENCE [LARGE SCALE GENOMIC DNA]</scope>
    <source>
        <strain evidence="12">GAS369</strain>
    </source>
</reference>
<evidence type="ECO:0000313" key="12">
    <source>
        <dbReference type="Proteomes" id="UP000243904"/>
    </source>
</evidence>
<feature type="transmembrane region" description="Helical" evidence="10">
    <location>
        <begin position="234"/>
        <end position="255"/>
    </location>
</feature>
<feature type="transmembrane region" description="Helical" evidence="10">
    <location>
        <begin position="6"/>
        <end position="28"/>
    </location>
</feature>
<proteinExistence type="inferred from homology"/>
<name>A0A1H1SJ21_9BRAD</name>
<keyword evidence="2" id="KW-0813">Transport</keyword>
<keyword evidence="4" id="KW-0997">Cell inner membrane</keyword>
<evidence type="ECO:0000256" key="2">
    <source>
        <dbReference type="ARBA" id="ARBA00022448"/>
    </source>
</evidence>
<feature type="transmembrane region" description="Helical" evidence="10">
    <location>
        <begin position="35"/>
        <end position="54"/>
    </location>
</feature>
<dbReference type="GO" id="GO:0015192">
    <property type="term" value="F:L-phenylalanine transmembrane transporter activity"/>
    <property type="evidence" value="ECO:0007669"/>
    <property type="project" value="TreeGrafter"/>
</dbReference>